<evidence type="ECO:0000313" key="2">
    <source>
        <dbReference type="EMBL" id="MBK6009401.1"/>
    </source>
</evidence>
<comment type="caution">
    <text evidence="2">The sequence shown here is derived from an EMBL/GenBank/DDBJ whole genome shotgun (WGS) entry which is preliminary data.</text>
</comment>
<dbReference type="AlphaFoldDB" id="A0A934TY74"/>
<evidence type="ECO:0000256" key="1">
    <source>
        <dbReference type="SAM" id="MobiDB-lite"/>
    </source>
</evidence>
<dbReference type="InterPro" id="IPR020311">
    <property type="entry name" value="Uncharacterised_Rv0898c"/>
</dbReference>
<accession>A0A934TY74</accession>
<feature type="region of interest" description="Disordered" evidence="1">
    <location>
        <begin position="55"/>
        <end position="77"/>
    </location>
</feature>
<dbReference type="Pfam" id="PF10944">
    <property type="entry name" value="DUF2630"/>
    <property type="match status" value="1"/>
</dbReference>
<name>A0A934TY74_9BURK</name>
<dbReference type="RefSeq" id="WP_201177978.1">
    <property type="nucleotide sequence ID" value="NZ_JAEPWM010000019.1"/>
</dbReference>
<keyword evidence="3" id="KW-1185">Reference proteome</keyword>
<proteinExistence type="predicted"/>
<gene>
    <name evidence="2" type="ORF">JJB11_25155</name>
</gene>
<reference evidence="2" key="2">
    <citation type="submission" date="2021-01" db="EMBL/GenBank/DDBJ databases">
        <authorList>
            <person name="Kang M."/>
        </authorList>
    </citation>
    <scope>NUCLEOTIDE SEQUENCE</scope>
    <source>
        <strain evidence="2">KACC 17527</strain>
    </source>
</reference>
<dbReference type="EMBL" id="JAEPWM010000019">
    <property type="protein sequence ID" value="MBK6009401.1"/>
    <property type="molecule type" value="Genomic_DNA"/>
</dbReference>
<evidence type="ECO:0000313" key="3">
    <source>
        <dbReference type="Proteomes" id="UP000630528"/>
    </source>
</evidence>
<organism evidence="2 3">
    <name type="scientific">Ramlibacter ginsenosidimutans</name>
    <dbReference type="NCBI Taxonomy" id="502333"/>
    <lineage>
        <taxon>Bacteria</taxon>
        <taxon>Pseudomonadati</taxon>
        <taxon>Pseudomonadota</taxon>
        <taxon>Betaproteobacteria</taxon>
        <taxon>Burkholderiales</taxon>
        <taxon>Comamonadaceae</taxon>
        <taxon>Ramlibacter</taxon>
    </lineage>
</organism>
<dbReference type="Proteomes" id="UP000630528">
    <property type="component" value="Unassembled WGS sequence"/>
</dbReference>
<sequence>MNDKSILDHITSLMEEEHKLRSGAAAVPEQANRLKHVEEELDQCWDLLRQRRARREFGQDPEAAQPRDIGTVENYEG</sequence>
<protein>
    <submittedName>
        <fullName evidence="2">DUF2630 family protein</fullName>
    </submittedName>
</protein>
<reference evidence="2" key="1">
    <citation type="journal article" date="2012" name="J. Microbiol. Biotechnol.">
        <title>Ramlibacter ginsenosidimutans sp. nov., with ginsenoside-converting activity.</title>
        <authorList>
            <person name="Wang L."/>
            <person name="An D.S."/>
            <person name="Kim S.G."/>
            <person name="Jin F.X."/>
            <person name="Kim S.C."/>
            <person name="Lee S.T."/>
            <person name="Im W.T."/>
        </authorList>
    </citation>
    <scope>NUCLEOTIDE SEQUENCE</scope>
    <source>
        <strain evidence="2">KACC 17527</strain>
    </source>
</reference>